<evidence type="ECO:0000256" key="3">
    <source>
        <dbReference type="ARBA" id="ARBA00023002"/>
    </source>
</evidence>
<dbReference type="GO" id="GO:0016491">
    <property type="term" value="F:oxidoreductase activity"/>
    <property type="evidence" value="ECO:0007669"/>
    <property type="project" value="UniProtKB-KW"/>
</dbReference>
<keyword evidence="6" id="KW-1185">Reference proteome</keyword>
<dbReference type="EMBL" id="VNKQ01000013">
    <property type="protein sequence ID" value="KAG0647321.1"/>
    <property type="molecule type" value="Genomic_DNA"/>
</dbReference>
<comment type="similarity">
    <text evidence="1">Belongs to the aldo/keto reductase family.</text>
</comment>
<sequence length="360" mass="40632">MESSPMSLQAIKQVQVEYRQLGKSGLRVSVPILGMMGMGLSAWMGWVLDEEKAAYDRGVNTWDTANVYSNGVSEKIIGNAITKYEIPRHKLVLMTKCYGYVQEVPERRGTSLVPTTPEKNMANTYGMANHQPSFLYSEEITDSVYQGLSRLAIFNAIKASLQRLKTDYIDLLMIHRFDKTVPIEETMEALHDLVKSGKVRYIGASSMWAHEFALMQFAAEKHNWTKFISMQNYYNLIYREEEREMNKFCDMTGWAPLGRGVLTRSLENNDTARGVSNVSDLTVADKEIISRVGEIAAKKGWPMTHVTLAWLSKRVVSPVIGFSSVQRLDEAVSATGKSLTDDEEAYLQQPYVSKAIRGHM</sequence>
<proteinExistence type="inferred from homology"/>
<dbReference type="PANTHER" id="PTHR43364:SF9">
    <property type="entry name" value="OXIDOREDUCTASE"/>
    <property type="match status" value="1"/>
</dbReference>
<reference evidence="5" key="1">
    <citation type="submission" date="2019-07" db="EMBL/GenBank/DDBJ databases">
        <title>Hyphodiscus hymeniophilus genome sequencing and assembly.</title>
        <authorList>
            <person name="Kramer G."/>
            <person name="Nodwell J."/>
        </authorList>
    </citation>
    <scope>NUCLEOTIDE SEQUENCE</scope>
    <source>
        <strain evidence="5">ATCC 34498</strain>
    </source>
</reference>
<dbReference type="InterPro" id="IPR023210">
    <property type="entry name" value="NADP_OxRdtase_dom"/>
</dbReference>
<gene>
    <name evidence="5" type="ORF">D0Z07_6927</name>
</gene>
<keyword evidence="3" id="KW-0560">Oxidoreductase</keyword>
<dbReference type="PANTHER" id="PTHR43364">
    <property type="entry name" value="NADH-SPECIFIC METHYLGLYOXAL REDUCTASE-RELATED"/>
    <property type="match status" value="1"/>
</dbReference>
<dbReference type="Pfam" id="PF00248">
    <property type="entry name" value="Aldo_ket_red"/>
    <property type="match status" value="1"/>
</dbReference>
<dbReference type="Proteomes" id="UP000785200">
    <property type="component" value="Unassembled WGS sequence"/>
</dbReference>
<evidence type="ECO:0000259" key="4">
    <source>
        <dbReference type="Pfam" id="PF00248"/>
    </source>
</evidence>
<name>A0A9P6VG33_9HELO</name>
<dbReference type="InterPro" id="IPR036812">
    <property type="entry name" value="NAD(P)_OxRdtase_dom_sf"/>
</dbReference>
<dbReference type="InterPro" id="IPR050523">
    <property type="entry name" value="AKR_Detox_Biosynth"/>
</dbReference>
<protein>
    <submittedName>
        <fullName evidence="5">Aldo-keto reductase dtxS3</fullName>
    </submittedName>
</protein>
<evidence type="ECO:0000256" key="1">
    <source>
        <dbReference type="ARBA" id="ARBA00007905"/>
    </source>
</evidence>
<dbReference type="AlphaFoldDB" id="A0A9P6VG33"/>
<dbReference type="SUPFAM" id="SSF51430">
    <property type="entry name" value="NAD(P)-linked oxidoreductase"/>
    <property type="match status" value="1"/>
</dbReference>
<organism evidence="5 6">
    <name type="scientific">Hyphodiscus hymeniophilus</name>
    <dbReference type="NCBI Taxonomy" id="353542"/>
    <lineage>
        <taxon>Eukaryota</taxon>
        <taxon>Fungi</taxon>
        <taxon>Dikarya</taxon>
        <taxon>Ascomycota</taxon>
        <taxon>Pezizomycotina</taxon>
        <taxon>Leotiomycetes</taxon>
        <taxon>Helotiales</taxon>
        <taxon>Hyphodiscaceae</taxon>
        <taxon>Hyphodiscus</taxon>
    </lineage>
</organism>
<accession>A0A9P6VG33</accession>
<dbReference type="Gene3D" id="3.20.20.100">
    <property type="entry name" value="NADP-dependent oxidoreductase domain"/>
    <property type="match status" value="1"/>
</dbReference>
<keyword evidence="2" id="KW-0521">NADP</keyword>
<feature type="domain" description="NADP-dependent oxidoreductase" evidence="4">
    <location>
        <begin position="52"/>
        <end position="348"/>
    </location>
</feature>
<comment type="caution">
    <text evidence="5">The sequence shown here is derived from an EMBL/GenBank/DDBJ whole genome shotgun (WGS) entry which is preliminary data.</text>
</comment>
<dbReference type="CDD" id="cd19079">
    <property type="entry name" value="AKR_EcYajO-like"/>
    <property type="match status" value="1"/>
</dbReference>
<dbReference type="OrthoDB" id="1720422at2759"/>
<evidence type="ECO:0000256" key="2">
    <source>
        <dbReference type="ARBA" id="ARBA00022857"/>
    </source>
</evidence>
<evidence type="ECO:0000313" key="6">
    <source>
        <dbReference type="Proteomes" id="UP000785200"/>
    </source>
</evidence>
<evidence type="ECO:0000313" key="5">
    <source>
        <dbReference type="EMBL" id="KAG0647321.1"/>
    </source>
</evidence>